<organism evidence="1 2">
    <name type="scientific">Dentiscutata heterogama</name>
    <dbReference type="NCBI Taxonomy" id="1316150"/>
    <lineage>
        <taxon>Eukaryota</taxon>
        <taxon>Fungi</taxon>
        <taxon>Fungi incertae sedis</taxon>
        <taxon>Mucoromycota</taxon>
        <taxon>Glomeromycotina</taxon>
        <taxon>Glomeromycetes</taxon>
        <taxon>Diversisporales</taxon>
        <taxon>Gigasporaceae</taxon>
        <taxon>Dentiscutata</taxon>
    </lineage>
</organism>
<gene>
    <name evidence="1" type="ORF">DHETER_LOCUS12366</name>
</gene>
<reference evidence="1" key="1">
    <citation type="submission" date="2021-06" db="EMBL/GenBank/DDBJ databases">
        <authorList>
            <person name="Kallberg Y."/>
            <person name="Tangrot J."/>
            <person name="Rosling A."/>
        </authorList>
    </citation>
    <scope>NUCLEOTIDE SEQUENCE</scope>
    <source>
        <strain evidence="1">IL203A</strain>
    </source>
</reference>
<evidence type="ECO:0000313" key="2">
    <source>
        <dbReference type="Proteomes" id="UP000789702"/>
    </source>
</evidence>
<name>A0ACA9PLU9_9GLOM</name>
<sequence>GDNIEFICARELPEVGEFKKWSPAEIQKIKKGKKIDKPELQYINHTEPSNL</sequence>
<protein>
    <submittedName>
        <fullName evidence="1">677_t:CDS:1</fullName>
    </submittedName>
</protein>
<dbReference type="EMBL" id="CAJVPU010030130">
    <property type="protein sequence ID" value="CAG8712935.1"/>
    <property type="molecule type" value="Genomic_DNA"/>
</dbReference>
<feature type="non-terminal residue" evidence="1">
    <location>
        <position position="1"/>
    </location>
</feature>
<keyword evidence="2" id="KW-1185">Reference proteome</keyword>
<evidence type="ECO:0000313" key="1">
    <source>
        <dbReference type="EMBL" id="CAG8712935.1"/>
    </source>
</evidence>
<comment type="caution">
    <text evidence="1">The sequence shown here is derived from an EMBL/GenBank/DDBJ whole genome shotgun (WGS) entry which is preliminary data.</text>
</comment>
<accession>A0ACA9PLU9</accession>
<dbReference type="Proteomes" id="UP000789702">
    <property type="component" value="Unassembled WGS sequence"/>
</dbReference>
<proteinExistence type="predicted"/>